<organism evidence="8 9">
    <name type="scientific">Brevibacterium paucivorans</name>
    <dbReference type="NCBI Taxonomy" id="170994"/>
    <lineage>
        <taxon>Bacteria</taxon>
        <taxon>Bacillati</taxon>
        <taxon>Actinomycetota</taxon>
        <taxon>Actinomycetes</taxon>
        <taxon>Micrococcales</taxon>
        <taxon>Brevibacteriaceae</taxon>
        <taxon>Brevibacterium</taxon>
    </lineage>
</organism>
<dbReference type="GO" id="GO:0000105">
    <property type="term" value="P:L-histidine biosynthetic process"/>
    <property type="evidence" value="ECO:0007669"/>
    <property type="project" value="UniProtKB-UniRule"/>
</dbReference>
<evidence type="ECO:0000256" key="2">
    <source>
        <dbReference type="ARBA" id="ARBA00011738"/>
    </source>
</evidence>
<dbReference type="InterPro" id="IPR050106">
    <property type="entry name" value="HistidinolP_aminotransfase"/>
</dbReference>
<feature type="modified residue" description="N6-(pyridoxal phosphate)lysine" evidence="6">
    <location>
        <position position="220"/>
    </location>
</feature>
<dbReference type="Gene3D" id="3.40.640.10">
    <property type="entry name" value="Type I PLP-dependent aspartate aminotransferase-like (Major domain)"/>
    <property type="match status" value="1"/>
</dbReference>
<comment type="caution">
    <text evidence="8">The sequence shown here is derived from an EMBL/GenBank/DDBJ whole genome shotgun (WGS) entry which is preliminary data.</text>
</comment>
<dbReference type="OrthoDB" id="9809616at2"/>
<dbReference type="Gene3D" id="3.90.1150.10">
    <property type="entry name" value="Aspartate Aminotransferase, domain 1"/>
    <property type="match status" value="1"/>
</dbReference>
<keyword evidence="5 6" id="KW-0663">Pyridoxal phosphate</keyword>
<reference evidence="8 9" key="1">
    <citation type="submission" date="2017-09" db="EMBL/GenBank/DDBJ databases">
        <title>Bacterial strain isolated from the female urinary microbiota.</title>
        <authorList>
            <person name="Thomas-White K."/>
            <person name="Kumar N."/>
            <person name="Forster S."/>
            <person name="Putonti C."/>
            <person name="Lawley T."/>
            <person name="Wolfe A.J."/>
        </authorList>
    </citation>
    <scope>NUCLEOTIDE SEQUENCE [LARGE SCALE GENOMIC DNA]</scope>
    <source>
        <strain evidence="8 9">UMB1301</strain>
    </source>
</reference>
<dbReference type="InterPro" id="IPR015424">
    <property type="entry name" value="PyrdxlP-dep_Trfase"/>
</dbReference>
<comment type="similarity">
    <text evidence="6">Belongs to the class-II pyridoxal-phosphate-dependent aminotransferase family. Histidinol-phosphate aminotransferase subfamily.</text>
</comment>
<dbReference type="InterPro" id="IPR024892">
    <property type="entry name" value="ArAT"/>
</dbReference>
<dbReference type="Pfam" id="PF00155">
    <property type="entry name" value="Aminotran_1_2"/>
    <property type="match status" value="1"/>
</dbReference>
<feature type="domain" description="Aminotransferase class I/classII large" evidence="7">
    <location>
        <begin position="31"/>
        <end position="346"/>
    </location>
</feature>
<dbReference type="EMBL" id="PNHK01000002">
    <property type="protein sequence ID" value="PMD05344.1"/>
    <property type="molecule type" value="Genomic_DNA"/>
</dbReference>
<keyword evidence="4 6" id="KW-0808">Transferase</keyword>
<name>A0A2N6VMJ3_9MICO</name>
<evidence type="ECO:0000256" key="5">
    <source>
        <dbReference type="ARBA" id="ARBA00022898"/>
    </source>
</evidence>
<comment type="subunit">
    <text evidence="2 6">Homodimer.</text>
</comment>
<comment type="cofactor">
    <cofactor evidence="1 6">
        <name>pyridoxal 5'-phosphate</name>
        <dbReference type="ChEBI" id="CHEBI:597326"/>
    </cofactor>
</comment>
<dbReference type="InterPro" id="IPR005861">
    <property type="entry name" value="HisP_aminotrans"/>
</dbReference>
<dbReference type="InterPro" id="IPR004839">
    <property type="entry name" value="Aminotransferase_I/II_large"/>
</dbReference>
<dbReference type="AlphaFoldDB" id="A0A2N6VMJ3"/>
<dbReference type="PANTHER" id="PTHR43643">
    <property type="entry name" value="HISTIDINOL-PHOSPHATE AMINOTRANSFERASE 2"/>
    <property type="match status" value="1"/>
</dbReference>
<evidence type="ECO:0000256" key="4">
    <source>
        <dbReference type="ARBA" id="ARBA00022679"/>
    </source>
</evidence>
<keyword evidence="3 6" id="KW-0032">Aminotransferase</keyword>
<evidence type="ECO:0000259" key="7">
    <source>
        <dbReference type="Pfam" id="PF00155"/>
    </source>
</evidence>
<comment type="pathway">
    <text evidence="6">Amino-acid biosynthesis; L-histidine biosynthesis; L-histidine from 5-phospho-alpha-D-ribose 1-diphosphate: step 7/9.</text>
</comment>
<dbReference type="InterPro" id="IPR015422">
    <property type="entry name" value="PyrdxlP-dep_Trfase_small"/>
</dbReference>
<keyword evidence="6" id="KW-0368">Histidine biosynthesis</keyword>
<dbReference type="EC" id="2.6.1.9" evidence="6"/>
<keyword evidence="6" id="KW-0028">Amino-acid biosynthesis</keyword>
<comment type="catalytic activity">
    <reaction evidence="6">
        <text>L-histidinol phosphate + 2-oxoglutarate = 3-(imidazol-4-yl)-2-oxopropyl phosphate + L-glutamate</text>
        <dbReference type="Rhea" id="RHEA:23744"/>
        <dbReference type="ChEBI" id="CHEBI:16810"/>
        <dbReference type="ChEBI" id="CHEBI:29985"/>
        <dbReference type="ChEBI" id="CHEBI:57766"/>
        <dbReference type="ChEBI" id="CHEBI:57980"/>
        <dbReference type="EC" id="2.6.1.9"/>
    </reaction>
</comment>
<evidence type="ECO:0000256" key="3">
    <source>
        <dbReference type="ARBA" id="ARBA00022576"/>
    </source>
</evidence>
<dbReference type="InterPro" id="IPR015421">
    <property type="entry name" value="PyrdxlP-dep_Trfase_major"/>
</dbReference>
<gene>
    <name evidence="6" type="primary">hisC</name>
    <name evidence="8" type="ORF">CJ199_04750</name>
</gene>
<evidence type="ECO:0000256" key="1">
    <source>
        <dbReference type="ARBA" id="ARBA00001933"/>
    </source>
</evidence>
<dbReference type="UniPathway" id="UPA00031">
    <property type="reaction ID" value="UER00012"/>
</dbReference>
<dbReference type="CDD" id="cd00609">
    <property type="entry name" value="AAT_like"/>
    <property type="match status" value="1"/>
</dbReference>
<dbReference type="RefSeq" id="WP_102238379.1">
    <property type="nucleotide sequence ID" value="NZ_PNHK01000002.1"/>
</dbReference>
<accession>A0A2N6VMJ3</accession>
<sequence>MEFRVRSAIADTPAYVPGKPAAPVAGQKAYKLSSNEHFMSPLPAVVEAAAKSLETMNLYGDPGVFDLTEEMAQHLSVETNQLVFGAGASEVLAALFHITAETGTEVVFPWPSFEMYVPLTLLEGATPVKVPLREDLGHDLDTMAEAINDRTRLVILCSPNNPTGGPVGREEFEEFMAKVPRDVLVVLDQAYFEYMVEGGFDGMDALPSHPNLVVVRTFSKAHGMAGLRVGWAVAHPDVISAMRTAILPFSVSRVAQAAASASLRLASDVDVRAKEVARIRDDMQARLREIGVPVAESQGGFLWLPLEDKAEEFERACREVGVAVRQLTGGVRVSIGEEEAMDRVAHVASELVARGHANGETTSGQES</sequence>
<dbReference type="GO" id="GO:0004400">
    <property type="term" value="F:histidinol-phosphate transaminase activity"/>
    <property type="evidence" value="ECO:0007669"/>
    <property type="project" value="UniProtKB-UniRule"/>
</dbReference>
<dbReference type="Proteomes" id="UP000235598">
    <property type="component" value="Unassembled WGS sequence"/>
</dbReference>
<dbReference type="NCBIfam" id="NF002878">
    <property type="entry name" value="PRK03321.1"/>
    <property type="match status" value="1"/>
</dbReference>
<dbReference type="GO" id="GO:0030170">
    <property type="term" value="F:pyridoxal phosphate binding"/>
    <property type="evidence" value="ECO:0007669"/>
    <property type="project" value="InterPro"/>
</dbReference>
<dbReference type="HAMAP" id="MF_01023">
    <property type="entry name" value="HisC_aminotrans_2"/>
    <property type="match status" value="1"/>
</dbReference>
<evidence type="ECO:0000256" key="6">
    <source>
        <dbReference type="HAMAP-Rule" id="MF_01023"/>
    </source>
</evidence>
<dbReference type="PANTHER" id="PTHR43643:SF3">
    <property type="entry name" value="HISTIDINOL-PHOSPHATE AMINOTRANSFERASE"/>
    <property type="match status" value="1"/>
</dbReference>
<dbReference type="SUPFAM" id="SSF53383">
    <property type="entry name" value="PLP-dependent transferases"/>
    <property type="match status" value="1"/>
</dbReference>
<protein>
    <recommendedName>
        <fullName evidence="6">Histidinol-phosphate aminotransferase</fullName>
        <ecNumber evidence="6">2.6.1.9</ecNumber>
    </recommendedName>
    <alternativeName>
        <fullName evidence="6">Imidazole acetol-phosphate transaminase</fullName>
    </alternativeName>
</protein>
<evidence type="ECO:0000313" key="9">
    <source>
        <dbReference type="Proteomes" id="UP000235598"/>
    </source>
</evidence>
<evidence type="ECO:0000313" key="8">
    <source>
        <dbReference type="EMBL" id="PMD05344.1"/>
    </source>
</evidence>
<proteinExistence type="inferred from homology"/>